<dbReference type="GO" id="GO:0005829">
    <property type="term" value="C:cytosol"/>
    <property type="evidence" value="ECO:0007669"/>
    <property type="project" value="TreeGrafter"/>
</dbReference>
<feature type="binding site" evidence="7 8">
    <location>
        <begin position="68"/>
        <end position="71"/>
    </location>
    <ligand>
        <name>substrate</name>
    </ligand>
</feature>
<feature type="binding site" evidence="7 9">
    <location>
        <position position="212"/>
    </location>
    <ligand>
        <name>ATP</name>
        <dbReference type="ChEBI" id="CHEBI:30616"/>
    </ligand>
</feature>
<evidence type="ECO:0000256" key="8">
    <source>
        <dbReference type="PIRSR" id="PIRSR000724-1"/>
    </source>
</evidence>
<dbReference type="InterPro" id="IPR015824">
    <property type="entry name" value="Phosphoglycerate_kinase_N"/>
</dbReference>
<dbReference type="SUPFAM" id="SSF53748">
    <property type="entry name" value="Phosphoglycerate kinase"/>
    <property type="match status" value="1"/>
</dbReference>
<keyword evidence="5 7" id="KW-0418">Kinase</keyword>
<evidence type="ECO:0000256" key="9">
    <source>
        <dbReference type="PIRSR" id="PIRSR000724-2"/>
    </source>
</evidence>
<evidence type="ECO:0000256" key="2">
    <source>
        <dbReference type="ARBA" id="ARBA00013061"/>
    </source>
</evidence>
<comment type="caution">
    <text evidence="7">Lacks conserved residue(s) required for the propagation of feature annotation.</text>
</comment>
<gene>
    <name evidence="7" type="primary">pgk</name>
    <name evidence="11" type="ORF">A3J43_03685</name>
</gene>
<feature type="binding site" evidence="7">
    <location>
        <position position="162"/>
    </location>
    <ligand>
        <name>substrate</name>
    </ligand>
</feature>
<keyword evidence="7" id="KW-0324">Glycolysis</keyword>
<accession>A0A1F7UM17</accession>
<comment type="subunit">
    <text evidence="7">Monomer.</text>
</comment>
<comment type="catalytic activity">
    <reaction evidence="1 7 10">
        <text>(2R)-3-phosphoglycerate + ATP = (2R)-3-phospho-glyceroyl phosphate + ADP</text>
        <dbReference type="Rhea" id="RHEA:14801"/>
        <dbReference type="ChEBI" id="CHEBI:30616"/>
        <dbReference type="ChEBI" id="CHEBI:57604"/>
        <dbReference type="ChEBI" id="CHEBI:58272"/>
        <dbReference type="ChEBI" id="CHEBI:456216"/>
        <dbReference type="EC" id="2.7.2.3"/>
    </reaction>
</comment>
<sequence length="400" mass="42742">MQLRDIRSVPKDSLRGKTILVRVDFNVPLRKLNGGYEVDPHGDWRIRRSVDTIEYLSKAGARVALASHAGRPGGTVHEELRMTPMARRLEALLGSKKKIIVASDCVGGEAERAVAGAGEGDIIMLENLRFHVGEEANDAAFARALAKGKDLFVNDQLGTSHRAHASVSAITGLLPSYAGILLIDEVEHLSDVLDAPPHPFVFIMAGAKLETKLPLVKSMLPRVDSIYIGGAAANTLLSYMGKPVGKSKVSLGHEAVVREPGWEKVKLPIDAVVAKDASGTGVRTCKVEDVRPDEYIYDVGPRTVEMIAKDAEAAQLIVWNGPLGYFEVPLFAKNSEALARKLAALGGNARQIVIGGGDTEDLVESAGVREKMSFVSTGGGAMLAFLSGEQLPGLMPLIIS</sequence>
<evidence type="ECO:0000256" key="10">
    <source>
        <dbReference type="RuleBase" id="RU000532"/>
    </source>
</evidence>
<reference evidence="11 12" key="1">
    <citation type="journal article" date="2016" name="Nat. Commun.">
        <title>Thousands of microbial genomes shed light on interconnected biogeochemical processes in an aquifer system.</title>
        <authorList>
            <person name="Anantharaman K."/>
            <person name="Brown C.T."/>
            <person name="Hug L.A."/>
            <person name="Sharon I."/>
            <person name="Castelle C.J."/>
            <person name="Probst A.J."/>
            <person name="Thomas B.C."/>
            <person name="Singh A."/>
            <person name="Wilkins M.J."/>
            <person name="Karaoz U."/>
            <person name="Brodie E.L."/>
            <person name="Williams K.H."/>
            <person name="Hubbard S.S."/>
            <person name="Banfield J.F."/>
        </authorList>
    </citation>
    <scope>NUCLEOTIDE SEQUENCE [LARGE SCALE GENOMIC DNA]</scope>
</reference>
<dbReference type="GO" id="GO:0005524">
    <property type="term" value="F:ATP binding"/>
    <property type="evidence" value="ECO:0007669"/>
    <property type="project" value="UniProtKB-KW"/>
</dbReference>
<organism evidence="11 12">
    <name type="scientific">Candidatus Uhrbacteria bacterium RIFCSPHIGHO2_12_FULL_54_23</name>
    <dbReference type="NCBI Taxonomy" id="1802397"/>
    <lineage>
        <taxon>Bacteria</taxon>
        <taxon>Candidatus Uhriibacteriota</taxon>
    </lineage>
</organism>
<keyword evidence="4 7" id="KW-0547">Nucleotide-binding</keyword>
<feature type="binding site" evidence="7 8">
    <location>
        <begin position="24"/>
        <end position="26"/>
    </location>
    <ligand>
        <name>substrate</name>
    </ligand>
</feature>
<dbReference type="EMBL" id="MGEF01000012">
    <property type="protein sequence ID" value="OGL79321.1"/>
    <property type="molecule type" value="Genomic_DNA"/>
</dbReference>
<dbReference type="GO" id="GO:0006094">
    <property type="term" value="P:gluconeogenesis"/>
    <property type="evidence" value="ECO:0007669"/>
    <property type="project" value="TreeGrafter"/>
</dbReference>
<feature type="binding site" evidence="7 9">
    <location>
        <begin position="356"/>
        <end position="359"/>
    </location>
    <ligand>
        <name>ATP</name>
        <dbReference type="ChEBI" id="CHEBI:30616"/>
    </ligand>
</feature>
<protein>
    <recommendedName>
        <fullName evidence="2 7">Phosphoglycerate kinase</fullName>
        <ecNumber evidence="2 7">2.7.2.3</ecNumber>
    </recommendedName>
</protein>
<evidence type="ECO:0000256" key="1">
    <source>
        <dbReference type="ARBA" id="ARBA00000642"/>
    </source>
</evidence>
<dbReference type="GO" id="GO:0006096">
    <property type="term" value="P:glycolytic process"/>
    <property type="evidence" value="ECO:0007669"/>
    <property type="project" value="UniProtKB-UniRule"/>
</dbReference>
<evidence type="ECO:0000313" key="11">
    <source>
        <dbReference type="EMBL" id="OGL79321.1"/>
    </source>
</evidence>
<evidence type="ECO:0000256" key="7">
    <source>
        <dbReference type="HAMAP-Rule" id="MF_00145"/>
    </source>
</evidence>
<dbReference type="EC" id="2.7.2.3" evidence="2 7"/>
<feature type="binding site" evidence="7">
    <location>
        <position position="129"/>
    </location>
    <ligand>
        <name>substrate</name>
    </ligand>
</feature>
<dbReference type="GO" id="GO:0043531">
    <property type="term" value="F:ADP binding"/>
    <property type="evidence" value="ECO:0007669"/>
    <property type="project" value="TreeGrafter"/>
</dbReference>
<comment type="similarity">
    <text evidence="7 10">Belongs to the phosphoglycerate kinase family.</text>
</comment>
<dbReference type="Pfam" id="PF00162">
    <property type="entry name" value="PGK"/>
    <property type="match status" value="1"/>
</dbReference>
<keyword evidence="3 7" id="KW-0808">Transferase</keyword>
<dbReference type="AlphaFoldDB" id="A0A1F7UM17"/>
<evidence type="ECO:0000256" key="5">
    <source>
        <dbReference type="ARBA" id="ARBA00022777"/>
    </source>
</evidence>
<feature type="binding site" evidence="8">
    <location>
        <position position="162"/>
    </location>
    <ligand>
        <name>(2R)-3-phosphoglycerate</name>
        <dbReference type="ChEBI" id="CHEBI:58272"/>
    </ligand>
</feature>
<proteinExistence type="inferred from homology"/>
<keyword evidence="7" id="KW-0963">Cytoplasm</keyword>
<feature type="binding site" evidence="7 9">
    <location>
        <position position="327"/>
    </location>
    <ligand>
        <name>ATP</name>
        <dbReference type="ChEBI" id="CHEBI:30616"/>
    </ligand>
</feature>
<dbReference type="InterPro" id="IPR036043">
    <property type="entry name" value="Phosphoglycerate_kinase_sf"/>
</dbReference>
<dbReference type="UniPathway" id="UPA00109">
    <property type="reaction ID" value="UER00185"/>
</dbReference>
<dbReference type="GO" id="GO:0004618">
    <property type="term" value="F:phosphoglycerate kinase activity"/>
    <property type="evidence" value="ECO:0007669"/>
    <property type="project" value="UniProtKB-UniRule"/>
</dbReference>
<comment type="caution">
    <text evidence="11">The sequence shown here is derived from an EMBL/GenBank/DDBJ whole genome shotgun (WGS) entry which is preliminary data.</text>
</comment>
<dbReference type="STRING" id="1802397.A3J43_03685"/>
<evidence type="ECO:0000256" key="6">
    <source>
        <dbReference type="ARBA" id="ARBA00022840"/>
    </source>
</evidence>
<evidence type="ECO:0000256" key="4">
    <source>
        <dbReference type="ARBA" id="ARBA00022741"/>
    </source>
</evidence>
<comment type="subcellular location">
    <subcellularLocation>
        <location evidence="7">Cytoplasm</location>
    </subcellularLocation>
</comment>
<dbReference type="Gene3D" id="3.40.50.1260">
    <property type="entry name" value="Phosphoglycerate kinase, N-terminal domain"/>
    <property type="match status" value="2"/>
</dbReference>
<name>A0A1F7UM17_9BACT</name>
<evidence type="ECO:0000256" key="3">
    <source>
        <dbReference type="ARBA" id="ARBA00022679"/>
    </source>
</evidence>
<comment type="pathway">
    <text evidence="7">Carbohydrate degradation; glycolysis; pyruvate from D-glyceraldehyde 3-phosphate: step 2/5.</text>
</comment>
<dbReference type="PRINTS" id="PR00477">
    <property type="entry name" value="PHGLYCKINASE"/>
</dbReference>
<dbReference type="Proteomes" id="UP000176604">
    <property type="component" value="Unassembled WGS sequence"/>
</dbReference>
<dbReference type="InterPro" id="IPR001576">
    <property type="entry name" value="Phosphoglycerate_kinase"/>
</dbReference>
<dbReference type="PANTHER" id="PTHR11406:SF23">
    <property type="entry name" value="PHOSPHOGLYCERATE KINASE 1, CHLOROPLASTIC-RELATED"/>
    <property type="match status" value="1"/>
</dbReference>
<keyword evidence="6 7" id="KW-0067">ATP-binding</keyword>
<evidence type="ECO:0000313" key="12">
    <source>
        <dbReference type="Proteomes" id="UP000176604"/>
    </source>
</evidence>
<dbReference type="PIRSF" id="PIRSF000724">
    <property type="entry name" value="Pgk"/>
    <property type="match status" value="1"/>
</dbReference>
<feature type="binding site" evidence="7">
    <location>
        <position position="45"/>
    </location>
    <ligand>
        <name>substrate</name>
    </ligand>
</feature>
<feature type="binding site" evidence="8">
    <location>
        <position position="45"/>
    </location>
    <ligand>
        <name>(2R)-3-phosphoglycerate</name>
        <dbReference type="ChEBI" id="CHEBI:58272"/>
    </ligand>
</feature>
<feature type="binding site" evidence="8">
    <location>
        <position position="129"/>
    </location>
    <ligand>
        <name>(2R)-3-phosphoglycerate</name>
        <dbReference type="ChEBI" id="CHEBI:58272"/>
    </ligand>
</feature>
<dbReference type="PANTHER" id="PTHR11406">
    <property type="entry name" value="PHOSPHOGLYCERATE KINASE"/>
    <property type="match status" value="1"/>
</dbReference>
<dbReference type="HAMAP" id="MF_00145">
    <property type="entry name" value="Phosphoglyc_kinase"/>
    <property type="match status" value="1"/>
</dbReference>